<dbReference type="GO" id="GO:0004252">
    <property type="term" value="F:serine-type endopeptidase activity"/>
    <property type="evidence" value="ECO:0007669"/>
    <property type="project" value="TreeGrafter"/>
</dbReference>
<protein>
    <submittedName>
        <fullName evidence="7">Uncharacterized protein</fullName>
    </submittedName>
</protein>
<evidence type="ECO:0000256" key="3">
    <source>
        <dbReference type="ARBA" id="ARBA00022692"/>
    </source>
</evidence>
<gene>
    <name evidence="7" type="ORF">CAMP_LOCUS17227</name>
</gene>
<dbReference type="EMBL" id="CANHGI010000006">
    <property type="protein sequence ID" value="CAI5454590.1"/>
    <property type="molecule type" value="Genomic_DNA"/>
</dbReference>
<evidence type="ECO:0000256" key="5">
    <source>
        <dbReference type="ARBA" id="ARBA00023136"/>
    </source>
</evidence>
<keyword evidence="4 6" id="KW-1133">Transmembrane helix</keyword>
<comment type="similarity">
    <text evidence="2">Belongs to the peptidase S54 family.</text>
</comment>
<keyword evidence="3 6" id="KW-0812">Transmembrane</keyword>
<evidence type="ECO:0000256" key="4">
    <source>
        <dbReference type="ARBA" id="ARBA00022989"/>
    </source>
</evidence>
<dbReference type="GO" id="GO:0016020">
    <property type="term" value="C:membrane"/>
    <property type="evidence" value="ECO:0007669"/>
    <property type="project" value="UniProtKB-SubCell"/>
</dbReference>
<evidence type="ECO:0000256" key="6">
    <source>
        <dbReference type="SAM" id="Phobius"/>
    </source>
</evidence>
<dbReference type="InterPro" id="IPR035952">
    <property type="entry name" value="Rhomboid-like_sf"/>
</dbReference>
<dbReference type="OrthoDB" id="418595at2759"/>
<comment type="caution">
    <text evidence="7">The sequence shown here is derived from an EMBL/GenBank/DDBJ whole genome shotgun (WGS) entry which is preliminary data.</text>
</comment>
<dbReference type="PANTHER" id="PTHR45840">
    <property type="entry name" value="RHOMBOID-RELATED PROTEIN"/>
    <property type="match status" value="1"/>
</dbReference>
<feature type="transmembrane region" description="Helical" evidence="6">
    <location>
        <begin position="107"/>
        <end position="126"/>
    </location>
</feature>
<dbReference type="PANTHER" id="PTHR45840:SF2">
    <property type="entry name" value="PROTEIN RHOMBOID-RELATED"/>
    <property type="match status" value="1"/>
</dbReference>
<evidence type="ECO:0000256" key="1">
    <source>
        <dbReference type="ARBA" id="ARBA00004141"/>
    </source>
</evidence>
<keyword evidence="8" id="KW-1185">Reference proteome</keyword>
<sequence>MDSQYVYDCPPPIYPIIFDEKPDIEHEKKKEEKLGDLQQFSQIVMPKNYQTSPGRKPIFIVIVICLQMFLFYSDRLENTNLARFYKNLPNFWQFLLSPLVNQKSQELFFLLNIAVLIAIGIPLEIVHGSFRMILIYTLSTVYCGESRLFVNGAFLCEGAGDFARVLIFIHISNVFINWDSFSSKFGRVIFAIYYSVASQLHSFYQNATLGISPTSIQIVSKNLINIETQFVVSIWLGIFFGLCWLYGKNIALWKKVAFGLTAILHPLVIVANKHKGVPIF</sequence>
<proteinExistence type="inferred from homology"/>
<dbReference type="AlphaFoldDB" id="A0A9P1J2N9"/>
<organism evidence="7 8">
    <name type="scientific">Caenorhabditis angaria</name>
    <dbReference type="NCBI Taxonomy" id="860376"/>
    <lineage>
        <taxon>Eukaryota</taxon>
        <taxon>Metazoa</taxon>
        <taxon>Ecdysozoa</taxon>
        <taxon>Nematoda</taxon>
        <taxon>Chromadorea</taxon>
        <taxon>Rhabditida</taxon>
        <taxon>Rhabditina</taxon>
        <taxon>Rhabditomorpha</taxon>
        <taxon>Rhabditoidea</taxon>
        <taxon>Rhabditidae</taxon>
        <taxon>Peloderinae</taxon>
        <taxon>Caenorhabditis</taxon>
    </lineage>
</organism>
<comment type="subcellular location">
    <subcellularLocation>
        <location evidence="1">Membrane</location>
        <topology evidence="1">Multi-pass membrane protein</topology>
    </subcellularLocation>
</comment>
<dbReference type="Proteomes" id="UP001152747">
    <property type="component" value="Unassembled WGS sequence"/>
</dbReference>
<accession>A0A9P1J2N9</accession>
<evidence type="ECO:0000313" key="8">
    <source>
        <dbReference type="Proteomes" id="UP001152747"/>
    </source>
</evidence>
<keyword evidence="5 6" id="KW-0472">Membrane</keyword>
<feature type="transmembrane region" description="Helical" evidence="6">
    <location>
        <begin position="230"/>
        <end position="247"/>
    </location>
</feature>
<reference evidence="7" key="1">
    <citation type="submission" date="2022-11" db="EMBL/GenBank/DDBJ databases">
        <authorList>
            <person name="Kikuchi T."/>
        </authorList>
    </citation>
    <scope>NUCLEOTIDE SEQUENCE</scope>
    <source>
        <strain evidence="7">PS1010</strain>
    </source>
</reference>
<dbReference type="SUPFAM" id="SSF144091">
    <property type="entry name" value="Rhomboid-like"/>
    <property type="match status" value="1"/>
</dbReference>
<evidence type="ECO:0000256" key="2">
    <source>
        <dbReference type="ARBA" id="ARBA00009045"/>
    </source>
</evidence>
<name>A0A9P1J2N9_9PELO</name>
<dbReference type="InterPro" id="IPR051739">
    <property type="entry name" value="Rhomboid_IM_Serine_Proteases"/>
</dbReference>
<evidence type="ECO:0000313" key="7">
    <source>
        <dbReference type="EMBL" id="CAI5454590.1"/>
    </source>
</evidence>
<feature type="transmembrane region" description="Helical" evidence="6">
    <location>
        <begin position="57"/>
        <end position="73"/>
    </location>
</feature>